<dbReference type="Gene3D" id="2.20.25.110">
    <property type="entry name" value="S-adenosyl-L-methionine-dependent methyltransferases"/>
    <property type="match status" value="1"/>
</dbReference>
<organism evidence="4 5">
    <name type="scientific">Lactococcus garvieae DCC43</name>
    <dbReference type="NCBI Taxonomy" id="1231377"/>
    <lineage>
        <taxon>Bacteria</taxon>
        <taxon>Bacillati</taxon>
        <taxon>Bacillota</taxon>
        <taxon>Bacilli</taxon>
        <taxon>Lactobacillales</taxon>
        <taxon>Streptococcaceae</taxon>
        <taxon>Lactococcus</taxon>
    </lineage>
</organism>
<name>K2PNZ4_9LACT</name>
<feature type="domain" description="Methyltransferase" evidence="3">
    <location>
        <begin position="40"/>
        <end position="134"/>
    </location>
</feature>
<accession>K2PNZ4</accession>
<evidence type="ECO:0000313" key="4">
    <source>
        <dbReference type="EMBL" id="EKF51984.1"/>
    </source>
</evidence>
<dbReference type="Proteomes" id="UP000006787">
    <property type="component" value="Unassembled WGS sequence"/>
</dbReference>
<evidence type="ECO:0000259" key="3">
    <source>
        <dbReference type="Pfam" id="PF13649"/>
    </source>
</evidence>
<comment type="caution">
    <text evidence="4">The sequence shown here is derived from an EMBL/GenBank/DDBJ whole genome shotgun (WGS) entry which is preliminary data.</text>
</comment>
<reference evidence="4 5" key="1">
    <citation type="journal article" date="2012" name="J. Bacteriol.">
        <title>Genome Sequence of the Bacteriocin-Producing Strain Lactococcus garvieae DCC43.</title>
        <authorList>
            <person name="Gabrielsen C."/>
            <person name="Brede D.A."/>
            <person name="Hernandez P.E."/>
            <person name="Nes I.F."/>
            <person name="Diep D.B."/>
        </authorList>
    </citation>
    <scope>NUCLEOTIDE SEQUENCE [LARGE SCALE GENOMIC DNA]</scope>
    <source>
        <strain evidence="4 5">DCC43</strain>
    </source>
</reference>
<dbReference type="InterPro" id="IPR029063">
    <property type="entry name" value="SAM-dependent_MTases_sf"/>
</dbReference>
<proteinExistence type="predicted"/>
<dbReference type="PANTHER" id="PTHR43861:SF1">
    <property type="entry name" value="TRANS-ACONITATE 2-METHYLTRANSFERASE"/>
    <property type="match status" value="1"/>
</dbReference>
<gene>
    <name evidence="4" type="ORF">C426_0612</name>
</gene>
<evidence type="ECO:0000256" key="2">
    <source>
        <dbReference type="ARBA" id="ARBA00022679"/>
    </source>
</evidence>
<dbReference type="SUPFAM" id="SSF53335">
    <property type="entry name" value="S-adenosyl-L-methionine-dependent methyltransferases"/>
    <property type="match status" value="1"/>
</dbReference>
<dbReference type="AlphaFoldDB" id="K2PNZ4"/>
<dbReference type="PATRIC" id="fig|1231377.3.peg.614"/>
<evidence type="ECO:0000256" key="1">
    <source>
        <dbReference type="ARBA" id="ARBA00022603"/>
    </source>
</evidence>
<protein>
    <submittedName>
        <fullName evidence="4">Methyltransferase</fullName>
    </submittedName>
</protein>
<sequence length="244" mass="28341">MTASYEEFARVYDSFMDEDLYEAWFDFSQRHFSKNTEKLMELACGTGILSVRFSQAGYDVTGVDLSEEMLTIADQRARQAGEQITFAAGDMRELASEAAFDAVTCYSDSLCYMSDPSEVKRVFDGVYGALKDKGTFIFDVHSTFQIDEVFPGYSYHENEEDFAFLWDSFEGDNLHSIVHELTFFVKDADGKFVRKDEVHQERTYPIAEYLKLLHKFLKVEVYSDFQDEKPDDESLRWFFVCKKK</sequence>
<evidence type="ECO:0000313" key="5">
    <source>
        <dbReference type="Proteomes" id="UP000006787"/>
    </source>
</evidence>
<dbReference type="InterPro" id="IPR041698">
    <property type="entry name" value="Methyltransf_25"/>
</dbReference>
<keyword evidence="1 4" id="KW-0489">Methyltransferase</keyword>
<dbReference type="CDD" id="cd02440">
    <property type="entry name" value="AdoMet_MTases"/>
    <property type="match status" value="1"/>
</dbReference>
<dbReference type="Pfam" id="PF13649">
    <property type="entry name" value="Methyltransf_25"/>
    <property type="match status" value="1"/>
</dbReference>
<dbReference type="PANTHER" id="PTHR43861">
    <property type="entry name" value="TRANS-ACONITATE 2-METHYLTRANSFERASE-RELATED"/>
    <property type="match status" value="1"/>
</dbReference>
<dbReference type="eggNOG" id="COG2227">
    <property type="taxonomic scope" value="Bacteria"/>
</dbReference>
<dbReference type="EMBL" id="AMQS01000007">
    <property type="protein sequence ID" value="EKF51984.1"/>
    <property type="molecule type" value="Genomic_DNA"/>
</dbReference>
<keyword evidence="2 4" id="KW-0808">Transferase</keyword>
<dbReference type="RefSeq" id="WP_003134911.1">
    <property type="nucleotide sequence ID" value="NZ_AMQS01000007.1"/>
</dbReference>
<dbReference type="GO" id="GO:0032259">
    <property type="term" value="P:methylation"/>
    <property type="evidence" value="ECO:0007669"/>
    <property type="project" value="UniProtKB-KW"/>
</dbReference>
<dbReference type="Gene3D" id="3.40.50.150">
    <property type="entry name" value="Vaccinia Virus protein VP39"/>
    <property type="match status" value="1"/>
</dbReference>
<dbReference type="GO" id="GO:0008168">
    <property type="term" value="F:methyltransferase activity"/>
    <property type="evidence" value="ECO:0007669"/>
    <property type="project" value="UniProtKB-KW"/>
</dbReference>